<dbReference type="RefSeq" id="WP_245957854.1">
    <property type="nucleotide sequence ID" value="NZ_CP139960.1"/>
</dbReference>
<evidence type="ECO:0000256" key="1">
    <source>
        <dbReference type="ARBA" id="ARBA00004442"/>
    </source>
</evidence>
<keyword evidence="5" id="KW-0998">Cell outer membrane</keyword>
<evidence type="ECO:0000256" key="3">
    <source>
        <dbReference type="ARBA" id="ARBA00022729"/>
    </source>
</evidence>
<keyword evidence="9" id="KW-1185">Reference proteome</keyword>
<feature type="domain" description="SusD-like N-terminal" evidence="7">
    <location>
        <begin position="101"/>
        <end position="221"/>
    </location>
</feature>
<comment type="subcellular location">
    <subcellularLocation>
        <location evidence="1">Cell outer membrane</location>
    </subcellularLocation>
</comment>
<name>A0ABZ0W9L6_9BACT</name>
<dbReference type="SUPFAM" id="SSF48452">
    <property type="entry name" value="TPR-like"/>
    <property type="match status" value="1"/>
</dbReference>
<dbReference type="InterPro" id="IPR033985">
    <property type="entry name" value="SusD-like_N"/>
</dbReference>
<sequence length="620" mass="71172">MSSCKRDYLDIVPDNVATIENAFANRNEAQKYLATLYSKLPQESYIYENPGLLAGDEFWTYWPITSLSRLPSTPQNIARGNQGVNDPLLSYWSGTQNGKPTFIGIRDCNIFLENVSNSDKISDLTADMRQRWIGEAQFLKAYYHFYLLRMYGPIPIIDKNLPIDATTEEVRVERQPIDEVVNYIVKLLDTAASNLPVVIQNRTTELGRITKLIALSTKARVLTTAASPLFNGNTDYRSFTTEDGTSYFSQTMDISKWERAARACKEAIEACEAAGLKLYYFNDPLVNVSSRVRKEMDIRNAIGEKWNQELIWGFTNGTGSSIQEQCMPRLDPNRLSNESNFGQLAPSFKMAELFYTKNGVPINEDKTWDFGNRLELKTAAPADSHYIQDGYVTAGLNFEREPRFYANMAFDGSLWYMQNGTFKVQAKAGQLQSRKAAFGYSITGYFTKKLVSWKYVIQDGQAHSTEQYPWPVIRLADLYLMYAECLNEWQGPGAADILLYLDRVRLRAGLPGVIESWTNFSTDPAKYLNKQGLRSIIHQETLIEFAFEGHRFWDLRRWKEAATVLNTPQYGWDIEQSDAASYYRKKLLFQQKFQAPRDYFWPLRQYDLIVNPNLIQNPGW</sequence>
<keyword evidence="3" id="KW-0732">Signal</keyword>
<dbReference type="Pfam" id="PF07980">
    <property type="entry name" value="SusD_RagB"/>
    <property type="match status" value="1"/>
</dbReference>
<comment type="similarity">
    <text evidence="2">Belongs to the SusD family.</text>
</comment>
<dbReference type="EMBL" id="CP139960">
    <property type="protein sequence ID" value="WQD39364.1"/>
    <property type="molecule type" value="Genomic_DNA"/>
</dbReference>
<dbReference type="Proteomes" id="UP001325680">
    <property type="component" value="Chromosome"/>
</dbReference>
<evidence type="ECO:0000259" key="7">
    <source>
        <dbReference type="Pfam" id="PF14322"/>
    </source>
</evidence>
<dbReference type="InterPro" id="IPR012944">
    <property type="entry name" value="SusD_RagB_dom"/>
</dbReference>
<feature type="domain" description="RagB/SusD" evidence="6">
    <location>
        <begin position="309"/>
        <end position="620"/>
    </location>
</feature>
<dbReference type="Gene3D" id="1.25.40.390">
    <property type="match status" value="1"/>
</dbReference>
<reference evidence="8 9" key="1">
    <citation type="submission" date="2023-12" db="EMBL/GenBank/DDBJ databases">
        <title>Genome sequencing and assembly of bacterial species from a model synthetic community.</title>
        <authorList>
            <person name="Hogle S.L."/>
        </authorList>
    </citation>
    <scope>NUCLEOTIDE SEQUENCE [LARGE SCALE GENOMIC DNA]</scope>
    <source>
        <strain evidence="8 9">HAMBI_3031</strain>
    </source>
</reference>
<dbReference type="Pfam" id="PF14322">
    <property type="entry name" value="SusD-like_3"/>
    <property type="match status" value="1"/>
</dbReference>
<proteinExistence type="inferred from homology"/>
<gene>
    <name evidence="8" type="ORF">U0035_04285</name>
</gene>
<protein>
    <submittedName>
        <fullName evidence="8">RagB/SusD family nutrient uptake outer membrane protein</fullName>
    </submittedName>
</protein>
<dbReference type="InterPro" id="IPR011990">
    <property type="entry name" value="TPR-like_helical_dom_sf"/>
</dbReference>
<evidence type="ECO:0000256" key="2">
    <source>
        <dbReference type="ARBA" id="ARBA00006275"/>
    </source>
</evidence>
<organism evidence="8 9">
    <name type="scientific">Niabella yanshanensis</name>
    <dbReference type="NCBI Taxonomy" id="577386"/>
    <lineage>
        <taxon>Bacteria</taxon>
        <taxon>Pseudomonadati</taxon>
        <taxon>Bacteroidota</taxon>
        <taxon>Chitinophagia</taxon>
        <taxon>Chitinophagales</taxon>
        <taxon>Chitinophagaceae</taxon>
        <taxon>Niabella</taxon>
    </lineage>
</organism>
<evidence type="ECO:0000256" key="5">
    <source>
        <dbReference type="ARBA" id="ARBA00023237"/>
    </source>
</evidence>
<evidence type="ECO:0000313" key="8">
    <source>
        <dbReference type="EMBL" id="WQD39364.1"/>
    </source>
</evidence>
<evidence type="ECO:0000313" key="9">
    <source>
        <dbReference type="Proteomes" id="UP001325680"/>
    </source>
</evidence>
<evidence type="ECO:0000259" key="6">
    <source>
        <dbReference type="Pfam" id="PF07980"/>
    </source>
</evidence>
<accession>A0ABZ0W9L6</accession>
<keyword evidence="4" id="KW-0472">Membrane</keyword>
<evidence type="ECO:0000256" key="4">
    <source>
        <dbReference type="ARBA" id="ARBA00023136"/>
    </source>
</evidence>